<comment type="cofactor">
    <cofactor evidence="1 6">
        <name>(R)-lipoate</name>
        <dbReference type="ChEBI" id="CHEBI:83088"/>
    </cofactor>
</comment>
<accession>A0A6B1D8K4</accession>
<evidence type="ECO:0000256" key="5">
    <source>
        <dbReference type="ARBA" id="ARBA00023315"/>
    </source>
</evidence>
<evidence type="ECO:0000256" key="3">
    <source>
        <dbReference type="ARBA" id="ARBA00022679"/>
    </source>
</evidence>
<dbReference type="InterPro" id="IPR000089">
    <property type="entry name" value="Biotin_lipoyl"/>
</dbReference>
<dbReference type="GO" id="GO:0005737">
    <property type="term" value="C:cytoplasm"/>
    <property type="evidence" value="ECO:0007669"/>
    <property type="project" value="TreeGrafter"/>
</dbReference>
<dbReference type="Pfam" id="PF00364">
    <property type="entry name" value="Biotin_lipoyl"/>
    <property type="match status" value="1"/>
</dbReference>
<feature type="region of interest" description="Disordered" evidence="7">
    <location>
        <begin position="91"/>
        <end position="111"/>
    </location>
</feature>
<dbReference type="GO" id="GO:0016407">
    <property type="term" value="F:acetyltransferase activity"/>
    <property type="evidence" value="ECO:0007669"/>
    <property type="project" value="TreeGrafter"/>
</dbReference>
<dbReference type="SUPFAM" id="SSF52777">
    <property type="entry name" value="CoA-dependent acyltransferases"/>
    <property type="match status" value="1"/>
</dbReference>
<sequence length="398" mass="42368">MATQVILPKLTYEMEEGRIVEWLCEEGNAVAAGQALFVVETDKASIEVQAEEAGILLRVLVPTDATVPVGAAVAWIGAPGDAIPDAEALHPPKEQEAVSSPRDITVTSRDPEAVAASPVAKRLAREFGIDLEDVQKHVGQKRIREADVRAYADARGTAMGTDGPEAAGDAEFELIKPTPLQRAMASHLSQAAAIPQAAAACEVNLTSLELLRNELSADWEASHGFRLSFTHMLALLVALALESCPTLNATWTDKGIRLYRTINLGVAMASDRGLVVPVVRGANQLSLAEIASEIVRLRRATMGNRLRPQDLEGGTFTITNVGMLGITLSIPLLNPPQSGILAIGAKRAQLVLKDGQPGTIPVTLITVTFDHRVVDGVAAAAFLQRLKELMESPRSVLG</sequence>
<comment type="caution">
    <text evidence="10">The sequence shown here is derived from an EMBL/GenBank/DDBJ whole genome shotgun (WGS) entry which is preliminary data.</text>
</comment>
<dbReference type="PROSITE" id="PS51826">
    <property type="entry name" value="PSBD"/>
    <property type="match status" value="1"/>
</dbReference>
<dbReference type="PANTHER" id="PTHR43178:SF5">
    <property type="entry name" value="LIPOAMIDE ACYLTRANSFERASE COMPONENT OF BRANCHED-CHAIN ALPHA-KETO ACID DEHYDROGENASE COMPLEX, MITOCHONDRIAL"/>
    <property type="match status" value="1"/>
</dbReference>
<proteinExistence type="inferred from homology"/>
<dbReference type="InterPro" id="IPR004167">
    <property type="entry name" value="PSBD"/>
</dbReference>
<dbReference type="Gene3D" id="2.40.50.100">
    <property type="match status" value="1"/>
</dbReference>
<dbReference type="Gene3D" id="4.10.320.10">
    <property type="entry name" value="E3-binding domain"/>
    <property type="match status" value="1"/>
</dbReference>
<evidence type="ECO:0000259" key="9">
    <source>
        <dbReference type="PROSITE" id="PS51826"/>
    </source>
</evidence>
<keyword evidence="5 6" id="KW-0012">Acyltransferase</keyword>
<comment type="similarity">
    <text evidence="2 6">Belongs to the 2-oxoacid dehydrogenase family.</text>
</comment>
<dbReference type="InterPro" id="IPR003016">
    <property type="entry name" value="2-oxoA_DH_lipoyl-BS"/>
</dbReference>
<dbReference type="PROSITE" id="PS50968">
    <property type="entry name" value="BIOTINYL_LIPOYL"/>
    <property type="match status" value="1"/>
</dbReference>
<dbReference type="Gene3D" id="3.30.559.10">
    <property type="entry name" value="Chloramphenicol acetyltransferase-like domain"/>
    <property type="match status" value="1"/>
</dbReference>
<keyword evidence="4 6" id="KW-0450">Lipoyl</keyword>
<evidence type="ECO:0000256" key="7">
    <source>
        <dbReference type="SAM" id="MobiDB-lite"/>
    </source>
</evidence>
<evidence type="ECO:0000256" key="1">
    <source>
        <dbReference type="ARBA" id="ARBA00001938"/>
    </source>
</evidence>
<dbReference type="PROSITE" id="PS00189">
    <property type="entry name" value="LIPOYL"/>
    <property type="match status" value="1"/>
</dbReference>
<dbReference type="AlphaFoldDB" id="A0A6B1D8K4"/>
<dbReference type="SUPFAM" id="SSF47005">
    <property type="entry name" value="Peripheral subunit-binding domain of 2-oxo acid dehydrogenase complex"/>
    <property type="match status" value="1"/>
</dbReference>
<dbReference type="Pfam" id="PF02817">
    <property type="entry name" value="E3_binding"/>
    <property type="match status" value="1"/>
</dbReference>
<dbReference type="InterPro" id="IPR001078">
    <property type="entry name" value="2-oxoacid_DH_actylTfrase"/>
</dbReference>
<dbReference type="Pfam" id="PF00198">
    <property type="entry name" value="2-oxoacid_dh"/>
    <property type="match status" value="1"/>
</dbReference>
<evidence type="ECO:0000256" key="2">
    <source>
        <dbReference type="ARBA" id="ARBA00007317"/>
    </source>
</evidence>
<organism evidence="10">
    <name type="scientific">Caldilineaceae bacterium SB0661_bin_32</name>
    <dbReference type="NCBI Taxonomy" id="2605255"/>
    <lineage>
        <taxon>Bacteria</taxon>
        <taxon>Bacillati</taxon>
        <taxon>Chloroflexota</taxon>
        <taxon>Caldilineae</taxon>
        <taxon>Caldilineales</taxon>
        <taxon>Caldilineaceae</taxon>
    </lineage>
</organism>
<dbReference type="GO" id="GO:0031405">
    <property type="term" value="F:lipoic acid binding"/>
    <property type="evidence" value="ECO:0007669"/>
    <property type="project" value="TreeGrafter"/>
</dbReference>
<dbReference type="InterPro" id="IPR023213">
    <property type="entry name" value="CAT-like_dom_sf"/>
</dbReference>
<dbReference type="EC" id="2.3.1.-" evidence="6"/>
<dbReference type="InterPro" id="IPR011053">
    <property type="entry name" value="Single_hybrid_motif"/>
</dbReference>
<evidence type="ECO:0000313" key="10">
    <source>
        <dbReference type="EMBL" id="MYC96271.1"/>
    </source>
</evidence>
<dbReference type="InterPro" id="IPR036625">
    <property type="entry name" value="E3-bd_dom_sf"/>
</dbReference>
<dbReference type="EMBL" id="VXMH01000076">
    <property type="protein sequence ID" value="MYC96271.1"/>
    <property type="molecule type" value="Genomic_DNA"/>
</dbReference>
<evidence type="ECO:0000256" key="6">
    <source>
        <dbReference type="RuleBase" id="RU003423"/>
    </source>
</evidence>
<protein>
    <recommendedName>
        <fullName evidence="6">Dihydrolipoamide acetyltransferase component of pyruvate dehydrogenase complex</fullName>
        <ecNumber evidence="6">2.3.1.-</ecNumber>
    </recommendedName>
</protein>
<keyword evidence="3 6" id="KW-0808">Transferase</keyword>
<dbReference type="SUPFAM" id="SSF51230">
    <property type="entry name" value="Single hybrid motif"/>
    <property type="match status" value="1"/>
</dbReference>
<dbReference type="CDD" id="cd06849">
    <property type="entry name" value="lipoyl_domain"/>
    <property type="match status" value="1"/>
</dbReference>
<reference evidence="10" key="1">
    <citation type="submission" date="2019-09" db="EMBL/GenBank/DDBJ databases">
        <title>Characterisation of the sponge microbiome using genome-centric metagenomics.</title>
        <authorList>
            <person name="Engelberts J.P."/>
            <person name="Robbins S.J."/>
            <person name="De Goeij J.M."/>
            <person name="Aranda M."/>
            <person name="Bell S.C."/>
            <person name="Webster N.S."/>
        </authorList>
    </citation>
    <scope>NUCLEOTIDE SEQUENCE</scope>
    <source>
        <strain evidence="10">SB0661_bin_32</strain>
    </source>
</reference>
<gene>
    <name evidence="10" type="ORF">F4X14_15010</name>
</gene>
<feature type="domain" description="Lipoyl-binding" evidence="8">
    <location>
        <begin position="2"/>
        <end position="77"/>
    </location>
</feature>
<evidence type="ECO:0000256" key="4">
    <source>
        <dbReference type="ARBA" id="ARBA00022823"/>
    </source>
</evidence>
<dbReference type="InterPro" id="IPR050743">
    <property type="entry name" value="2-oxoacid_DH_E2_comp"/>
</dbReference>
<feature type="domain" description="Peripheral subunit-binding (PSBD)" evidence="9">
    <location>
        <begin position="115"/>
        <end position="152"/>
    </location>
</feature>
<name>A0A6B1D8K4_9CHLR</name>
<evidence type="ECO:0000259" key="8">
    <source>
        <dbReference type="PROSITE" id="PS50968"/>
    </source>
</evidence>
<dbReference type="PANTHER" id="PTHR43178">
    <property type="entry name" value="DIHYDROLIPOAMIDE ACETYLTRANSFERASE COMPONENT OF PYRUVATE DEHYDROGENASE COMPLEX"/>
    <property type="match status" value="1"/>
</dbReference>